<dbReference type="Proteomes" id="UP000000292">
    <property type="component" value="Chromosome"/>
</dbReference>
<accession>F8IKF4</accession>
<dbReference type="AlphaFoldDB" id="F8IKF4"/>
<gene>
    <name evidence="1" type="ordered locus">TC41_0376</name>
</gene>
<dbReference type="EMBL" id="CP002902">
    <property type="protein sequence ID" value="AEJ42342.1"/>
    <property type="molecule type" value="Genomic_DNA"/>
</dbReference>
<reference evidence="2" key="2">
    <citation type="submission" date="2011-06" db="EMBL/GenBank/DDBJ databases">
        <title>The complete genome sequence of Alicyclobacillus acidocaldarius sp. Tc-4-1.</title>
        <authorList>
            <person name="Chen Y."/>
            <person name="He Y."/>
            <person name="Dong Z."/>
            <person name="Hu S."/>
        </authorList>
    </citation>
    <scope>NUCLEOTIDE SEQUENCE [LARGE SCALE GENOMIC DNA]</scope>
    <source>
        <strain evidence="2">Tc-4-1</strain>
    </source>
</reference>
<dbReference type="KEGG" id="aad:TC41_0376"/>
<reference evidence="1 2" key="1">
    <citation type="journal article" date="2011" name="J. Bacteriol.">
        <title>Complete Genome Sequence of Alicyclobacillus acidocaldarius Strain Tc-4-1.</title>
        <authorList>
            <person name="Chen Y."/>
            <person name="He Y."/>
            <person name="Zhang B."/>
            <person name="Yang J."/>
            <person name="Li W."/>
            <person name="Dong Z."/>
            <person name="Hu S."/>
        </authorList>
    </citation>
    <scope>NUCLEOTIDE SEQUENCE [LARGE SCALE GENOMIC DNA]</scope>
    <source>
        <strain evidence="1 2">Tc-4-1</strain>
    </source>
</reference>
<proteinExistence type="predicted"/>
<sequence>MRQGFFEHKEGLHPNLRERKWYAPNHFKGAKSNVYIRQTWLFSFDEWMEIDPSERRERFFSALDLSPYAANLRSSTPKG</sequence>
<dbReference type="HOGENOM" id="CLU_2598254_0_0_9"/>
<evidence type="ECO:0000313" key="2">
    <source>
        <dbReference type="Proteomes" id="UP000000292"/>
    </source>
</evidence>
<protein>
    <submittedName>
        <fullName evidence="1">Transposase IS4 family protein</fullName>
    </submittedName>
</protein>
<dbReference type="PATRIC" id="fig|1048834.4.peg.349"/>
<dbReference type="eggNOG" id="COG3039">
    <property type="taxonomic scope" value="Bacteria"/>
</dbReference>
<evidence type="ECO:0000313" key="1">
    <source>
        <dbReference type="EMBL" id="AEJ42342.1"/>
    </source>
</evidence>
<organism evidence="1 2">
    <name type="scientific">Alicyclobacillus acidocaldarius (strain Tc-4-1)</name>
    <name type="common">Bacillus acidocaldarius</name>
    <dbReference type="NCBI Taxonomy" id="1048834"/>
    <lineage>
        <taxon>Bacteria</taxon>
        <taxon>Bacillati</taxon>
        <taxon>Bacillota</taxon>
        <taxon>Bacilli</taxon>
        <taxon>Bacillales</taxon>
        <taxon>Alicyclobacillaceae</taxon>
        <taxon>Alicyclobacillus</taxon>
    </lineage>
</organism>
<name>F8IKF4_ALIAT</name>